<organism evidence="2 3">
    <name type="scientific">Heterorhabditis bacteriophora</name>
    <name type="common">Entomopathogenic nematode worm</name>
    <dbReference type="NCBI Taxonomy" id="37862"/>
    <lineage>
        <taxon>Eukaryota</taxon>
        <taxon>Metazoa</taxon>
        <taxon>Ecdysozoa</taxon>
        <taxon>Nematoda</taxon>
        <taxon>Chromadorea</taxon>
        <taxon>Rhabditida</taxon>
        <taxon>Rhabditina</taxon>
        <taxon>Rhabditomorpha</taxon>
        <taxon>Strongyloidea</taxon>
        <taxon>Heterorhabditidae</taxon>
        <taxon>Heterorhabditis</taxon>
    </lineage>
</organism>
<accession>A0A1I7XI69</accession>
<sequence>MSTTTRSRYTRVVNRLKKCIVDITNGIPSLELDLYSREPERIQRAITSLSEREDTLIQGLDEIKALEEVWRSYIVGLTDDKARGDKDKLMDTYTQTQDGPDDTIEQVRGIITLLRKKRQSAQCEETPVNRSSPELPAAQPSRTAVVLPKITLPTFNGDSSDWTTVHGDSRH</sequence>
<dbReference type="Proteomes" id="UP000095283">
    <property type="component" value="Unplaced"/>
</dbReference>
<dbReference type="WBParaSite" id="Hba_17186">
    <property type="protein sequence ID" value="Hba_17186"/>
    <property type="gene ID" value="Hba_17186"/>
</dbReference>
<keyword evidence="2" id="KW-1185">Reference proteome</keyword>
<dbReference type="AlphaFoldDB" id="A0A1I7XI69"/>
<protein>
    <submittedName>
        <fullName evidence="3">Nesprin-1</fullName>
    </submittedName>
</protein>
<evidence type="ECO:0000313" key="3">
    <source>
        <dbReference type="WBParaSite" id="Hba_17186"/>
    </source>
</evidence>
<name>A0A1I7XI69_HETBA</name>
<feature type="region of interest" description="Disordered" evidence="1">
    <location>
        <begin position="121"/>
        <end position="142"/>
    </location>
</feature>
<evidence type="ECO:0000256" key="1">
    <source>
        <dbReference type="SAM" id="MobiDB-lite"/>
    </source>
</evidence>
<proteinExistence type="predicted"/>
<evidence type="ECO:0000313" key="2">
    <source>
        <dbReference type="Proteomes" id="UP000095283"/>
    </source>
</evidence>
<reference evidence="3" key="1">
    <citation type="submission" date="2016-11" db="UniProtKB">
        <authorList>
            <consortium name="WormBaseParasite"/>
        </authorList>
    </citation>
    <scope>IDENTIFICATION</scope>
</reference>
<feature type="compositionally biased region" description="Polar residues" evidence="1">
    <location>
        <begin position="121"/>
        <end position="132"/>
    </location>
</feature>